<name>A0A919RG68_9ACTN</name>
<dbReference type="Gene3D" id="3.40.50.150">
    <property type="entry name" value="Vaccinia Virus protein VP39"/>
    <property type="match status" value="1"/>
</dbReference>
<dbReference type="EMBL" id="BOOW01000018">
    <property type="protein sequence ID" value="GII92802.1"/>
    <property type="molecule type" value="Genomic_DNA"/>
</dbReference>
<gene>
    <name evidence="1" type="ORF">Ssi02_30330</name>
</gene>
<dbReference type="PIRSF" id="PIRSF017393">
    <property type="entry name" value="MTase_SAV2177"/>
    <property type="match status" value="1"/>
</dbReference>
<dbReference type="Pfam" id="PF04672">
    <property type="entry name" value="Methyltransf_19"/>
    <property type="match status" value="1"/>
</dbReference>
<dbReference type="SUPFAM" id="SSF53335">
    <property type="entry name" value="S-adenosyl-L-methionine-dependent methyltransferases"/>
    <property type="match status" value="1"/>
</dbReference>
<evidence type="ECO:0000313" key="2">
    <source>
        <dbReference type="Proteomes" id="UP000606172"/>
    </source>
</evidence>
<dbReference type="InterPro" id="IPR029063">
    <property type="entry name" value="SAM-dependent_MTases_sf"/>
</dbReference>
<keyword evidence="2" id="KW-1185">Reference proteome</keyword>
<sequence>MPSRVSTIPPEARKGRITVSERLHIPAGINPRVPSVARMYDYYLGGKDHFAADREAAEQFIRLLPGIREIALANRGFLARSVDHAARSGISQFLDIGSGLPTQENVHEVAHRVVPEARVVYVDNDPIVLSHGRALLADSPGTTVVAGDMREPARLFTNPEITTQIDFTRPVAVLMVAMLHFISDHDLVAHIIDVIRGKLVAGSHLIVSHAFEGDADTMTREAGQRIYRATNTGSLTSRGPDDLAALVKDMELLEPGIVPVHAWRPADTEEPVPFDPDKPGILALVARQP</sequence>
<organism evidence="1 2">
    <name type="scientific">Sinosporangium siamense</name>
    <dbReference type="NCBI Taxonomy" id="1367973"/>
    <lineage>
        <taxon>Bacteria</taxon>
        <taxon>Bacillati</taxon>
        <taxon>Actinomycetota</taxon>
        <taxon>Actinomycetes</taxon>
        <taxon>Streptosporangiales</taxon>
        <taxon>Streptosporangiaceae</taxon>
        <taxon>Sinosporangium</taxon>
    </lineage>
</organism>
<dbReference type="Proteomes" id="UP000606172">
    <property type="component" value="Unassembled WGS sequence"/>
</dbReference>
<protein>
    <recommendedName>
        <fullName evidence="3">SAM-dependent methyltransferase</fullName>
    </recommendedName>
</protein>
<dbReference type="InterPro" id="IPR006764">
    <property type="entry name" value="SAM_dep_MeTrfase_SAV2177_type"/>
</dbReference>
<reference evidence="1" key="1">
    <citation type="submission" date="2021-01" db="EMBL/GenBank/DDBJ databases">
        <title>Whole genome shotgun sequence of Sinosporangium siamense NBRC 109515.</title>
        <authorList>
            <person name="Komaki H."/>
            <person name="Tamura T."/>
        </authorList>
    </citation>
    <scope>NUCLEOTIDE SEQUENCE</scope>
    <source>
        <strain evidence="1">NBRC 109515</strain>
    </source>
</reference>
<evidence type="ECO:0008006" key="3">
    <source>
        <dbReference type="Google" id="ProtNLM"/>
    </source>
</evidence>
<proteinExistence type="predicted"/>
<accession>A0A919RG68</accession>
<dbReference type="AlphaFoldDB" id="A0A919RG68"/>
<comment type="caution">
    <text evidence="1">The sequence shown here is derived from an EMBL/GenBank/DDBJ whole genome shotgun (WGS) entry which is preliminary data.</text>
</comment>
<evidence type="ECO:0000313" key="1">
    <source>
        <dbReference type="EMBL" id="GII92802.1"/>
    </source>
</evidence>